<comment type="caution">
    <text evidence="14">The sequence shown here is derived from an EMBL/GenBank/DDBJ whole genome shotgun (WGS) entry which is preliminary data.</text>
</comment>
<dbReference type="AlphaFoldDB" id="A0A8S0W580"/>
<keyword evidence="4" id="KW-0949">S-adenosyl-L-methionine</keyword>
<evidence type="ECO:0000256" key="6">
    <source>
        <dbReference type="ARBA" id="ARBA00022824"/>
    </source>
</evidence>
<evidence type="ECO:0000256" key="13">
    <source>
        <dbReference type="SAM" id="SignalP"/>
    </source>
</evidence>
<keyword evidence="3" id="KW-0808">Transferase</keyword>
<evidence type="ECO:0000256" key="2">
    <source>
        <dbReference type="ARBA" id="ARBA00022516"/>
    </source>
</evidence>
<keyword evidence="15" id="KW-1185">Reference proteome</keyword>
<name>A0A8S0W580_CYCAE</name>
<organism evidence="14 15">
    <name type="scientific">Cyclocybe aegerita</name>
    <name type="common">Black poplar mushroom</name>
    <name type="synonym">Agrocybe aegerita</name>
    <dbReference type="NCBI Taxonomy" id="1973307"/>
    <lineage>
        <taxon>Eukaryota</taxon>
        <taxon>Fungi</taxon>
        <taxon>Dikarya</taxon>
        <taxon>Basidiomycota</taxon>
        <taxon>Agaricomycotina</taxon>
        <taxon>Agaricomycetes</taxon>
        <taxon>Agaricomycetidae</taxon>
        <taxon>Agaricales</taxon>
        <taxon>Agaricineae</taxon>
        <taxon>Bolbitiaceae</taxon>
        <taxon>Cyclocybe</taxon>
    </lineage>
</organism>
<keyword evidence="13" id="KW-0732">Signal</keyword>
<comment type="subcellular location">
    <subcellularLocation>
        <location evidence="1">Endomembrane system</location>
        <topology evidence="1">Multi-pass membrane protein</topology>
    </subcellularLocation>
</comment>
<keyword evidence="9 12" id="KW-0472">Membrane</keyword>
<dbReference type="PANTHER" id="PTHR12714:SF9">
    <property type="entry name" value="PROTEIN-S-ISOPRENYLCYSTEINE O-METHYLTRANSFERASE"/>
    <property type="match status" value="1"/>
</dbReference>
<sequence length="250" mass="28195">MTLSRVLLVTIQAIANGLVCTPPNPTPQKQRYHTEQMYILQIAPFIFKCHQIIAYCCAAFEILYYLSTTLAPSLAPSLLKAPLSPYAQSTLTTLTCPLQRPGTTAPPYLSTTPTLCLGVLAVALGAYIRLDCYKTLGNLFTFDLTLDPHHRLITTRFYRYVRHPAYTGSMLLVAGLTLAHLTQGSWMTECGPLARSRVSGVVVWATWWLWTFCCGISRADAEDKQMRKVFREEWDTWAKEVPWWFLPGLV</sequence>
<dbReference type="EMBL" id="CACVBS010000038">
    <property type="protein sequence ID" value="CAA7263034.1"/>
    <property type="molecule type" value="Genomic_DNA"/>
</dbReference>
<evidence type="ECO:0000256" key="11">
    <source>
        <dbReference type="ARBA" id="ARBA00023264"/>
    </source>
</evidence>
<keyword evidence="3" id="KW-0489">Methyltransferase</keyword>
<evidence type="ECO:0000256" key="10">
    <source>
        <dbReference type="ARBA" id="ARBA00023209"/>
    </source>
</evidence>
<dbReference type="GO" id="GO:0008654">
    <property type="term" value="P:phospholipid biosynthetic process"/>
    <property type="evidence" value="ECO:0007669"/>
    <property type="project" value="UniProtKB-KW"/>
</dbReference>
<keyword evidence="6" id="KW-0256">Endoplasmic reticulum</keyword>
<evidence type="ECO:0000313" key="15">
    <source>
        <dbReference type="Proteomes" id="UP000467700"/>
    </source>
</evidence>
<evidence type="ECO:0000256" key="3">
    <source>
        <dbReference type="ARBA" id="ARBA00022603"/>
    </source>
</evidence>
<evidence type="ECO:0000256" key="5">
    <source>
        <dbReference type="ARBA" id="ARBA00022692"/>
    </source>
</evidence>
<dbReference type="PANTHER" id="PTHR12714">
    <property type="entry name" value="PROTEIN-S ISOPRENYLCYSTEINE O-METHYLTRANSFERASE"/>
    <property type="match status" value="1"/>
</dbReference>
<dbReference type="InterPro" id="IPR007318">
    <property type="entry name" value="Phopholipid_MeTrfase"/>
</dbReference>
<feature type="transmembrane region" description="Helical" evidence="12">
    <location>
        <begin position="165"/>
        <end position="181"/>
    </location>
</feature>
<dbReference type="Gene3D" id="1.20.120.1630">
    <property type="match status" value="1"/>
</dbReference>
<keyword evidence="7 12" id="KW-1133">Transmembrane helix</keyword>
<dbReference type="GO" id="GO:0008168">
    <property type="term" value="F:methyltransferase activity"/>
    <property type="evidence" value="ECO:0007669"/>
    <property type="project" value="UniProtKB-KW"/>
</dbReference>
<keyword evidence="11" id="KW-1208">Phospholipid metabolism</keyword>
<evidence type="ECO:0000313" key="14">
    <source>
        <dbReference type="EMBL" id="CAA7263034.1"/>
    </source>
</evidence>
<keyword evidence="2" id="KW-0444">Lipid biosynthesis</keyword>
<protein>
    <recommendedName>
        <fullName evidence="16">Protein-S-isoprenylcysteine O-methyltransferase</fullName>
    </recommendedName>
</protein>
<dbReference type="OrthoDB" id="422086at2759"/>
<dbReference type="Proteomes" id="UP000467700">
    <property type="component" value="Unassembled WGS sequence"/>
</dbReference>
<evidence type="ECO:0008006" key="16">
    <source>
        <dbReference type="Google" id="ProtNLM"/>
    </source>
</evidence>
<accession>A0A8S0W580</accession>
<feature type="transmembrane region" description="Helical" evidence="12">
    <location>
        <begin position="108"/>
        <end position="128"/>
    </location>
</feature>
<evidence type="ECO:0000256" key="7">
    <source>
        <dbReference type="ARBA" id="ARBA00022989"/>
    </source>
</evidence>
<feature type="transmembrane region" description="Helical" evidence="12">
    <location>
        <begin position="38"/>
        <end position="66"/>
    </location>
</feature>
<feature type="transmembrane region" description="Helical" evidence="12">
    <location>
        <begin position="201"/>
        <end position="221"/>
    </location>
</feature>
<evidence type="ECO:0000256" key="1">
    <source>
        <dbReference type="ARBA" id="ARBA00004127"/>
    </source>
</evidence>
<gene>
    <name evidence="14" type="ORF">AAE3_LOCUS5292</name>
</gene>
<dbReference type="GO" id="GO:0012505">
    <property type="term" value="C:endomembrane system"/>
    <property type="evidence" value="ECO:0007669"/>
    <property type="project" value="UniProtKB-SubCell"/>
</dbReference>
<reference evidence="14 15" key="1">
    <citation type="submission" date="2020-01" db="EMBL/GenBank/DDBJ databases">
        <authorList>
            <person name="Gupta K D."/>
        </authorList>
    </citation>
    <scope>NUCLEOTIDE SEQUENCE [LARGE SCALE GENOMIC DNA]</scope>
</reference>
<evidence type="ECO:0000256" key="9">
    <source>
        <dbReference type="ARBA" id="ARBA00023136"/>
    </source>
</evidence>
<evidence type="ECO:0000256" key="12">
    <source>
        <dbReference type="SAM" id="Phobius"/>
    </source>
</evidence>
<keyword evidence="5 12" id="KW-0812">Transmembrane</keyword>
<evidence type="ECO:0000256" key="4">
    <source>
        <dbReference type="ARBA" id="ARBA00022691"/>
    </source>
</evidence>
<keyword evidence="8" id="KW-0443">Lipid metabolism</keyword>
<feature type="chain" id="PRO_5035851590" description="Protein-S-isoprenylcysteine O-methyltransferase" evidence="13">
    <location>
        <begin position="18"/>
        <end position="250"/>
    </location>
</feature>
<keyword evidence="10" id="KW-0594">Phospholipid biosynthesis</keyword>
<dbReference type="GO" id="GO:0032259">
    <property type="term" value="P:methylation"/>
    <property type="evidence" value="ECO:0007669"/>
    <property type="project" value="UniProtKB-KW"/>
</dbReference>
<dbReference type="Pfam" id="PF04191">
    <property type="entry name" value="PEMT"/>
    <property type="match status" value="1"/>
</dbReference>
<evidence type="ECO:0000256" key="8">
    <source>
        <dbReference type="ARBA" id="ARBA00023098"/>
    </source>
</evidence>
<feature type="signal peptide" evidence="13">
    <location>
        <begin position="1"/>
        <end position="17"/>
    </location>
</feature>
<proteinExistence type="predicted"/>